<organism evidence="1 2">
    <name type="scientific">Eubacterium maltosivorans</name>
    <dbReference type="NCBI Taxonomy" id="2041044"/>
    <lineage>
        <taxon>Bacteria</taxon>
        <taxon>Bacillati</taxon>
        <taxon>Bacillota</taxon>
        <taxon>Clostridia</taxon>
        <taxon>Eubacteriales</taxon>
        <taxon>Eubacteriaceae</taxon>
        <taxon>Eubacterium</taxon>
    </lineage>
</organism>
<reference evidence="1 2" key="1">
    <citation type="submission" date="2018-05" db="EMBL/GenBank/DDBJ databases">
        <title>Genome comparison of Eubacterium sp.</title>
        <authorList>
            <person name="Feng Y."/>
            <person name="Sanchez-Andrea I."/>
            <person name="Stams A.J.M."/>
            <person name="De Vos W.M."/>
        </authorList>
    </citation>
    <scope>NUCLEOTIDE SEQUENCE [LARGE SCALE GENOMIC DNA]</scope>
    <source>
        <strain evidence="1 2">YI</strain>
    </source>
</reference>
<evidence type="ECO:0000313" key="2">
    <source>
        <dbReference type="Proteomes" id="UP000218387"/>
    </source>
</evidence>
<dbReference type="KEGG" id="emt:CPZ25_001950"/>
<proteinExistence type="predicted"/>
<keyword evidence="2" id="KW-1185">Reference proteome</keyword>
<sequence length="137" mass="15790">MPRPKGLGDTSGLVHKIKEMTGCDHLAYYIVWKYAPQLLTKQGLNTFEDLAAAYACFKNRNQSGLEAKLTEPTQQDAIKYLLERLHKSKLFDLYNLYYKRAQEDTNAFRAFLEFSKDFFGAEQNELIDILKGVDIND</sequence>
<evidence type="ECO:0000313" key="1">
    <source>
        <dbReference type="EMBL" id="QCT70123.1"/>
    </source>
</evidence>
<dbReference type="AlphaFoldDB" id="A0A4P9C4A8"/>
<dbReference type="RefSeq" id="WP_096919501.1">
    <property type="nucleotide sequence ID" value="NZ_CP029487.1"/>
</dbReference>
<dbReference type="Proteomes" id="UP000218387">
    <property type="component" value="Chromosome"/>
</dbReference>
<accession>A0A4P9C4A8</accession>
<name>A0A4P9C4A8_EUBML</name>
<dbReference type="EMBL" id="CP029487">
    <property type="protein sequence ID" value="QCT70123.1"/>
    <property type="molecule type" value="Genomic_DNA"/>
</dbReference>
<protein>
    <submittedName>
        <fullName evidence="1">Uncharacterized protein</fullName>
    </submittedName>
</protein>
<gene>
    <name evidence="1" type="ORF">CPZ25_001950</name>
</gene>